<dbReference type="EMBL" id="EF101928">
    <property type="protein sequence ID" value="ABT16496.1"/>
    <property type="molecule type" value="Genomic_DNA"/>
</dbReference>
<organism evidence="1 2">
    <name type="scientific">Chlorovirus heliozoae</name>
    <dbReference type="NCBI Taxonomy" id="322019"/>
    <lineage>
        <taxon>Viruses</taxon>
        <taxon>Varidnaviria</taxon>
        <taxon>Bamfordvirae</taxon>
        <taxon>Nucleocytoviricota</taxon>
        <taxon>Megaviricetes</taxon>
        <taxon>Algavirales</taxon>
        <taxon>Phycodnaviridae</taxon>
        <taxon>Chlorovirus</taxon>
    </lineage>
</organism>
<dbReference type="OrthoDB" id="8654at10239"/>
<gene>
    <name evidence="1" type="primary">Z362R</name>
    <name evidence="1" type="ORF">ATCV1_Z362R</name>
</gene>
<keyword evidence="2" id="KW-1185">Reference proteome</keyword>
<evidence type="ECO:0000313" key="2">
    <source>
        <dbReference type="Proteomes" id="UP000202420"/>
    </source>
</evidence>
<dbReference type="GeneID" id="5470257"/>
<dbReference type="Proteomes" id="UP000202420">
    <property type="component" value="Segment"/>
</dbReference>
<dbReference type="RefSeq" id="YP_001426843.1">
    <property type="nucleotide sequence ID" value="NC_008724.1"/>
</dbReference>
<proteinExistence type="predicted"/>
<name>A7K8X2_9PHYC</name>
<accession>A7K8X2</accession>
<protein>
    <submittedName>
        <fullName evidence="1">Uncharacterized protein Z362R</fullName>
    </submittedName>
</protein>
<sequence length="230" mass="25621">MASPQKVIIGIVTEGRSDSALQACVSVLHLQMQLMQTPQNDAFHADFRFYKSNNEALEDLYRSKEMRGVFVINWSSGVPGAFSLKAFRSPNEVVLGVHSDGVIDWDRVRANIATAKESVEYAGINYNVELEGVPDDNKYAKVKSAKMMDVFFIKRSAVDRIASEHPEVVSKDGQHASFAVDGVYDGQYMHATERFLTLYGKPVYADVEHGINKLAPQDFTGVVGNRSRLR</sequence>
<evidence type="ECO:0000313" key="1">
    <source>
        <dbReference type="EMBL" id="ABT16496.1"/>
    </source>
</evidence>
<reference evidence="1 2" key="1">
    <citation type="submission" date="2006-09" db="EMBL/GenBank/DDBJ databases">
        <title>Sequence and annotation of the 288-kb ATCV-1 virus that infects an endosymbiotic Chlorella strain of the heliozoon Acanthocystis turfacea.</title>
        <authorList>
            <person name="Fitzgerald L.A."/>
            <person name="Graves M.V."/>
            <person name="Li X."/>
            <person name="Pfitzner A.J.P."/>
            <person name="Hartigan J."/>
            <person name="Van Etten J.L."/>
        </authorList>
    </citation>
    <scope>NUCLEOTIDE SEQUENCE [LARGE SCALE GENOMIC DNA]</scope>
    <source>
        <strain evidence="1 2">ATCV-1</strain>
    </source>
</reference>
<dbReference type="KEGG" id="vg:5470257"/>